<keyword evidence="4 5" id="KW-0732">Signal</keyword>
<feature type="signal peptide" evidence="5">
    <location>
        <begin position="1"/>
        <end position="21"/>
    </location>
</feature>
<comment type="subcellular location">
    <subcellularLocation>
        <location evidence="1 5">Secreted</location>
    </subcellularLocation>
</comment>
<evidence type="ECO:0000256" key="4">
    <source>
        <dbReference type="ARBA" id="ARBA00022729"/>
    </source>
</evidence>
<evidence type="ECO:0000256" key="6">
    <source>
        <dbReference type="SAM" id="MobiDB-lite"/>
    </source>
</evidence>
<evidence type="ECO:0000313" key="8">
    <source>
        <dbReference type="Proteomes" id="UP000486351"/>
    </source>
</evidence>
<keyword evidence="3 5" id="KW-0964">Secreted</keyword>
<evidence type="ECO:0000256" key="2">
    <source>
        <dbReference type="ARBA" id="ARBA00010400"/>
    </source>
</evidence>
<gene>
    <name evidence="7" type="ORF">PF008_g3012</name>
</gene>
<name>A0A6G0SFF5_9STRA</name>
<dbReference type="GO" id="GO:0005576">
    <property type="term" value="C:extracellular region"/>
    <property type="evidence" value="ECO:0007669"/>
    <property type="project" value="UniProtKB-SubCell"/>
</dbReference>
<dbReference type="AlphaFoldDB" id="A0A6G0SFF5"/>
<proteinExistence type="inferred from homology"/>
<feature type="chain" id="PRO_5028512710" description="RxLR effector protein" evidence="5">
    <location>
        <begin position="22"/>
        <end position="168"/>
    </location>
</feature>
<evidence type="ECO:0000256" key="3">
    <source>
        <dbReference type="ARBA" id="ARBA00022525"/>
    </source>
</evidence>
<reference evidence="7 8" key="1">
    <citation type="submission" date="2018-09" db="EMBL/GenBank/DDBJ databases">
        <title>Genomic investigation of the strawberry pathogen Phytophthora fragariae indicates pathogenicity is determined by transcriptional variation in three key races.</title>
        <authorList>
            <person name="Adams T.M."/>
            <person name="Armitage A.D."/>
            <person name="Sobczyk M.K."/>
            <person name="Bates H.J."/>
            <person name="Dunwell J.M."/>
            <person name="Nellist C.F."/>
            <person name="Harrison R.J."/>
        </authorList>
    </citation>
    <scope>NUCLEOTIDE SEQUENCE [LARGE SCALE GENOMIC DNA]</scope>
    <source>
        <strain evidence="7 8">NOV-77</strain>
    </source>
</reference>
<organism evidence="7 8">
    <name type="scientific">Phytophthora fragariae</name>
    <dbReference type="NCBI Taxonomy" id="53985"/>
    <lineage>
        <taxon>Eukaryota</taxon>
        <taxon>Sar</taxon>
        <taxon>Stramenopiles</taxon>
        <taxon>Oomycota</taxon>
        <taxon>Peronosporomycetes</taxon>
        <taxon>Peronosporales</taxon>
        <taxon>Peronosporaceae</taxon>
        <taxon>Phytophthora</taxon>
    </lineage>
</organism>
<comment type="caution">
    <text evidence="7">The sequence shown here is derived from an EMBL/GenBank/DDBJ whole genome shotgun (WGS) entry which is preliminary data.</text>
</comment>
<sequence>MRLSNTLVMACAVVFLASGHALSETTNADQAIVSKLAPLELGASIDAVTSENKKRSLRSHRAMDEDDDEEERYDYVTGPGQSVALCSLWTDPDGNSDPKLMSSKRPSMMDGRWRRVGIGATTRSHADEILAATSRAKLAWVRNERLEDEDRAAERSARSRVEWTDGAG</sequence>
<dbReference type="Pfam" id="PF16810">
    <property type="entry name" value="RXLR"/>
    <property type="match status" value="1"/>
</dbReference>
<comment type="similarity">
    <text evidence="2 5">Belongs to the RxLR effector family.</text>
</comment>
<protein>
    <recommendedName>
        <fullName evidence="5">RxLR effector protein</fullName>
    </recommendedName>
</protein>
<evidence type="ECO:0000256" key="1">
    <source>
        <dbReference type="ARBA" id="ARBA00004613"/>
    </source>
</evidence>
<comment type="domain">
    <text evidence="5">The RxLR-dEER motif acts to carry the protein into the host cell cytoplasm through binding to cell surface phosphatidylinositol-3-phosphate.</text>
</comment>
<evidence type="ECO:0000256" key="5">
    <source>
        <dbReference type="RuleBase" id="RU367124"/>
    </source>
</evidence>
<feature type="compositionally biased region" description="Basic and acidic residues" evidence="6">
    <location>
        <begin position="152"/>
        <end position="168"/>
    </location>
</feature>
<feature type="region of interest" description="Disordered" evidence="6">
    <location>
        <begin position="146"/>
        <end position="168"/>
    </location>
</feature>
<comment type="function">
    <text evidence="5">Effector that suppresses plant defense responses during pathogen infection.</text>
</comment>
<dbReference type="InterPro" id="IPR031825">
    <property type="entry name" value="RXLR"/>
</dbReference>
<evidence type="ECO:0000313" key="7">
    <source>
        <dbReference type="EMBL" id="KAE9357757.1"/>
    </source>
</evidence>
<feature type="region of interest" description="Disordered" evidence="6">
    <location>
        <begin position="50"/>
        <end position="73"/>
    </location>
</feature>
<dbReference type="EMBL" id="QXFY01000088">
    <property type="protein sequence ID" value="KAE9357757.1"/>
    <property type="molecule type" value="Genomic_DNA"/>
</dbReference>
<accession>A0A6G0SFF5</accession>
<dbReference type="Proteomes" id="UP000486351">
    <property type="component" value="Unassembled WGS sequence"/>
</dbReference>